<evidence type="ECO:0000313" key="3">
    <source>
        <dbReference type="EMBL" id="PIO70657.1"/>
    </source>
</evidence>
<dbReference type="Pfam" id="PF22486">
    <property type="entry name" value="MATH_2"/>
    <property type="match status" value="1"/>
</dbReference>
<dbReference type="Proteomes" id="UP000230423">
    <property type="component" value="Unassembled WGS sequence"/>
</dbReference>
<accession>A0A2G9UKA7</accession>
<proteinExistence type="predicted"/>
<keyword evidence="4" id="KW-1185">Reference proteome</keyword>
<sequence>MLVADNILEKEGLLQSKLIGDVRDRLKKRVSVACQTDVPYGAASHSSLAQPNRTASSGLLAVNPSSTPATSSRATTTSPATEEQTLRVTIQHFSKMVDTLCSPCKRINGVPCAWTCQSVAEMRLIAQKSGVQNFVRKTTHVYSAKENDWGYSCFMTWADVLDESQGYIKDDRVTLEITVKAEAPKNMM</sequence>
<dbReference type="AlphaFoldDB" id="A0A2G9UKA7"/>
<dbReference type="Gene3D" id="2.60.210.10">
    <property type="entry name" value="Apoptosis, Tumor Necrosis Factor Receptor Associated Protein 2, Chain A"/>
    <property type="match status" value="1"/>
</dbReference>
<dbReference type="SUPFAM" id="SSF49599">
    <property type="entry name" value="TRAF domain-like"/>
    <property type="match status" value="1"/>
</dbReference>
<organism evidence="3 4">
    <name type="scientific">Teladorsagia circumcincta</name>
    <name type="common">Brown stomach worm</name>
    <name type="synonym">Ostertagia circumcincta</name>
    <dbReference type="NCBI Taxonomy" id="45464"/>
    <lineage>
        <taxon>Eukaryota</taxon>
        <taxon>Metazoa</taxon>
        <taxon>Ecdysozoa</taxon>
        <taxon>Nematoda</taxon>
        <taxon>Chromadorea</taxon>
        <taxon>Rhabditida</taxon>
        <taxon>Rhabditina</taxon>
        <taxon>Rhabditomorpha</taxon>
        <taxon>Strongyloidea</taxon>
        <taxon>Trichostrongylidae</taxon>
        <taxon>Teladorsagia</taxon>
    </lineage>
</organism>
<reference evidence="3 4" key="1">
    <citation type="submission" date="2015-09" db="EMBL/GenBank/DDBJ databases">
        <title>Draft genome of the parasitic nematode Teladorsagia circumcincta isolate WARC Sus (inbred).</title>
        <authorList>
            <person name="Mitreva M."/>
        </authorList>
    </citation>
    <scope>NUCLEOTIDE SEQUENCE [LARGE SCALE GENOMIC DNA]</scope>
    <source>
        <strain evidence="3 4">S</strain>
    </source>
</reference>
<dbReference type="OrthoDB" id="289038at2759"/>
<feature type="region of interest" description="Disordered" evidence="1">
    <location>
        <begin position="57"/>
        <end position="82"/>
    </location>
</feature>
<evidence type="ECO:0000313" key="4">
    <source>
        <dbReference type="Proteomes" id="UP000230423"/>
    </source>
</evidence>
<feature type="compositionally biased region" description="Low complexity" evidence="1">
    <location>
        <begin position="64"/>
        <end position="81"/>
    </location>
</feature>
<dbReference type="InterPro" id="IPR008974">
    <property type="entry name" value="TRAF-like"/>
</dbReference>
<name>A0A2G9UKA7_TELCI</name>
<dbReference type="EMBL" id="KZ346196">
    <property type="protein sequence ID" value="PIO70657.1"/>
    <property type="molecule type" value="Genomic_DNA"/>
</dbReference>
<feature type="domain" description="MATH" evidence="2">
    <location>
        <begin position="114"/>
        <end position="179"/>
    </location>
</feature>
<dbReference type="PANTHER" id="PTHR47022:SF1">
    <property type="entry name" value="BTB AND MATH DOMAIN-CONTAINING PROTEIN 36-RELATED"/>
    <property type="match status" value="1"/>
</dbReference>
<dbReference type="PROSITE" id="PS50144">
    <property type="entry name" value="MATH"/>
    <property type="match status" value="1"/>
</dbReference>
<evidence type="ECO:0000256" key="1">
    <source>
        <dbReference type="SAM" id="MobiDB-lite"/>
    </source>
</evidence>
<dbReference type="InterPro" id="IPR002083">
    <property type="entry name" value="MATH/TRAF_dom"/>
</dbReference>
<dbReference type="PANTHER" id="PTHR47022">
    <property type="entry name" value="BTB AND MATH DOMAIN-CONTAINING PROTEIN 36-RELATED"/>
    <property type="match status" value="1"/>
</dbReference>
<gene>
    <name evidence="3" type="ORF">TELCIR_07477</name>
</gene>
<protein>
    <submittedName>
        <fullName evidence="3">MATH domain protein</fullName>
    </submittedName>
</protein>
<evidence type="ECO:0000259" key="2">
    <source>
        <dbReference type="PROSITE" id="PS50144"/>
    </source>
</evidence>